<gene>
    <name evidence="2" type="ORF">SAMN04487775_105112</name>
</gene>
<dbReference type="RefSeq" id="WP_074931434.1">
    <property type="nucleotide sequence ID" value="NZ_FORI01000005.1"/>
</dbReference>
<dbReference type="PRINTS" id="PR00702">
    <property type="entry name" value="ACRIFLAVINRP"/>
</dbReference>
<dbReference type="PANTHER" id="PTHR32063:SF0">
    <property type="entry name" value="SWARMING MOTILITY PROTEIN SWRC"/>
    <property type="match status" value="1"/>
</dbReference>
<keyword evidence="1" id="KW-0812">Transmembrane</keyword>
<feature type="transmembrane region" description="Helical" evidence="1">
    <location>
        <begin position="536"/>
        <end position="556"/>
    </location>
</feature>
<name>A0A1I3KR66_9SPIR</name>
<proteinExistence type="predicted"/>
<feature type="transmembrane region" description="Helical" evidence="1">
    <location>
        <begin position="857"/>
        <end position="877"/>
    </location>
</feature>
<dbReference type="GO" id="GO:0042910">
    <property type="term" value="F:xenobiotic transmembrane transporter activity"/>
    <property type="evidence" value="ECO:0007669"/>
    <property type="project" value="TreeGrafter"/>
</dbReference>
<dbReference type="Gene3D" id="3.30.2090.10">
    <property type="entry name" value="Multidrug efflux transporter AcrB TolC docking domain, DN and DC subdomains"/>
    <property type="match status" value="2"/>
</dbReference>
<feature type="transmembrane region" description="Helical" evidence="1">
    <location>
        <begin position="430"/>
        <end position="451"/>
    </location>
</feature>
<dbReference type="Gene3D" id="3.30.70.1440">
    <property type="entry name" value="Multidrug efflux transporter AcrB pore domain"/>
    <property type="match status" value="1"/>
</dbReference>
<accession>A0A1I3KR66</accession>
<keyword evidence="3" id="KW-1185">Reference proteome</keyword>
<dbReference type="AlphaFoldDB" id="A0A1I3KR66"/>
<dbReference type="InterPro" id="IPR001036">
    <property type="entry name" value="Acrflvin-R"/>
</dbReference>
<dbReference type="SUPFAM" id="SSF82693">
    <property type="entry name" value="Multidrug efflux transporter AcrB pore domain, PN1, PN2, PC1 and PC2 subdomains"/>
    <property type="match status" value="2"/>
</dbReference>
<evidence type="ECO:0000313" key="2">
    <source>
        <dbReference type="EMBL" id="SFI74884.1"/>
    </source>
</evidence>
<dbReference type="Gene3D" id="1.20.1640.10">
    <property type="entry name" value="Multidrug efflux transporter AcrB transmembrane domain"/>
    <property type="match status" value="2"/>
</dbReference>
<feature type="transmembrane region" description="Helical" evidence="1">
    <location>
        <begin position="987"/>
        <end position="1010"/>
    </location>
</feature>
<dbReference type="SUPFAM" id="SSF82714">
    <property type="entry name" value="Multidrug efflux transporter AcrB TolC docking domain, DN and DC subdomains"/>
    <property type="match status" value="2"/>
</dbReference>
<organism evidence="2 3">
    <name type="scientific">Treponema bryantii</name>
    <dbReference type="NCBI Taxonomy" id="163"/>
    <lineage>
        <taxon>Bacteria</taxon>
        <taxon>Pseudomonadati</taxon>
        <taxon>Spirochaetota</taxon>
        <taxon>Spirochaetia</taxon>
        <taxon>Spirochaetales</taxon>
        <taxon>Treponemataceae</taxon>
        <taxon>Treponema</taxon>
    </lineage>
</organism>
<reference evidence="3" key="1">
    <citation type="submission" date="2016-10" db="EMBL/GenBank/DDBJ databases">
        <authorList>
            <person name="Varghese N."/>
            <person name="Submissions S."/>
        </authorList>
    </citation>
    <scope>NUCLEOTIDE SEQUENCE [LARGE SCALE GENOMIC DNA]</scope>
    <source>
        <strain evidence="3">XBD1002</strain>
    </source>
</reference>
<evidence type="ECO:0000256" key="1">
    <source>
        <dbReference type="SAM" id="Phobius"/>
    </source>
</evidence>
<feature type="transmembrane region" description="Helical" evidence="1">
    <location>
        <begin position="332"/>
        <end position="351"/>
    </location>
</feature>
<feature type="transmembrane region" description="Helical" evidence="1">
    <location>
        <begin position="884"/>
        <end position="904"/>
    </location>
</feature>
<dbReference type="SUPFAM" id="SSF82866">
    <property type="entry name" value="Multidrug efflux transporter AcrB transmembrane domain"/>
    <property type="match status" value="2"/>
</dbReference>
<keyword evidence="1" id="KW-1133">Transmembrane helix</keyword>
<feature type="transmembrane region" description="Helical" evidence="1">
    <location>
        <begin position="12"/>
        <end position="37"/>
    </location>
</feature>
<dbReference type="OrthoDB" id="366306at2"/>
<protein>
    <submittedName>
        <fullName evidence="2">Heavy metal efflux pump, CzcA family</fullName>
    </submittedName>
</protein>
<evidence type="ECO:0000313" key="3">
    <source>
        <dbReference type="Proteomes" id="UP000182737"/>
    </source>
</evidence>
<dbReference type="Proteomes" id="UP000182737">
    <property type="component" value="Unassembled WGS sequence"/>
</dbReference>
<dbReference type="Gene3D" id="3.30.70.1320">
    <property type="entry name" value="Multidrug efflux transporter AcrB pore domain like"/>
    <property type="match status" value="1"/>
</dbReference>
<feature type="transmembrane region" description="Helical" evidence="1">
    <location>
        <begin position="463"/>
        <end position="487"/>
    </location>
</feature>
<feature type="transmembrane region" description="Helical" evidence="1">
    <location>
        <begin position="358"/>
        <end position="378"/>
    </location>
</feature>
<sequence>MSLSRRTLEHPVLILIVFALLGMVGIFTLSNVSIALMPEMENPSLSISTSYPNADPETVEKTITRSIESAVMSVNGLKKLTSTSNEGSSNVSLEFEYGTDLTEAMNDVRDKLDRVKRGLPDNAGAPTIFRFSGDSGEIMRILIRGNRSVDDLKSIAESNIVGILEQADGVGEATVNGGRNAQVNVRLDQNRMTAYGFTVPTVTGALSRQNLELGGGKVQEGHKNYIVRTTGEYTSLDEINDTVISTINGYAIRLRDVGEATIGYGDTTQESFINGGKGVYISVTKQSDANSVTVANNLYKKIKQAEQNLPPDVTLEIIQDSTDSIRETINTLITSAWQGLILAIIILFIFLQNFKSTIIISISIPLSIIITLFAMSMFGLTLNMMTLTGLILGVGMIVDASIVMIDNIFAYRQRGAKPRTSAVLGSQEMLMSVIAGNLTTICVFLPFIFFIKDLGFMGQMFKAAIFTIVIALLSSLLVAIFLVPVLAGKFLPLSNRREKPVRNPVLKKTYGFFEGIIQFFTRIYAKLLGLALDNRLVTIVAAICILIISFAFIPGMQINQIPAGRDDQVQLNINMATATPFEETKEVVMALEAYAKEECQGYKTITTSIGGRNTNRGSITIALPETAKQVDSAEVMQNKLRKHFAEFPSARLSFSQGFRGQWMGSSIDIVLSSDDLDAALNTAEEIREVISANKKISEPSVSMDKGLPQVEIVIDRERAYSMGVDIATVAREINYAINGSTACTYKTNGKNLNVVVVYRPEDRKSINDLESIYVRGNGGMVSVANFASIKKGLGPVSINRESQKRIIHVRASNLTEENDNVIEEEIRTMIQENIIVPDSVIVNYKGAWQDTMSQYGFYAKIAIMAILLVFGVMAATYESFKAPLINLATMPFIIIGVILIHKIIGEALSFMTAVGVIMLIGIVVNNGIILVDYTNILVGRGLELKKACFEAGKSRFRPVLMTTLTTILGMLPMCFATEGQASMVRPIAIAVVGGLISSTFVTLLIIPVLYSLVMRKKKEVPVIE</sequence>
<dbReference type="GO" id="GO:0005886">
    <property type="term" value="C:plasma membrane"/>
    <property type="evidence" value="ECO:0007669"/>
    <property type="project" value="TreeGrafter"/>
</dbReference>
<dbReference type="PANTHER" id="PTHR32063">
    <property type="match status" value="1"/>
</dbReference>
<feature type="transmembrane region" description="Helical" evidence="1">
    <location>
        <begin position="384"/>
        <end position="409"/>
    </location>
</feature>
<feature type="transmembrane region" description="Helical" evidence="1">
    <location>
        <begin position="910"/>
        <end position="938"/>
    </location>
</feature>
<dbReference type="EMBL" id="FORI01000005">
    <property type="protein sequence ID" value="SFI74884.1"/>
    <property type="molecule type" value="Genomic_DNA"/>
</dbReference>
<dbReference type="Gene3D" id="3.30.70.1430">
    <property type="entry name" value="Multidrug efflux transporter AcrB pore domain"/>
    <property type="match status" value="2"/>
</dbReference>
<dbReference type="Pfam" id="PF00873">
    <property type="entry name" value="ACR_tran"/>
    <property type="match status" value="1"/>
</dbReference>
<keyword evidence="1" id="KW-0472">Membrane</keyword>
<dbReference type="InterPro" id="IPR027463">
    <property type="entry name" value="AcrB_DN_DC_subdom"/>
</dbReference>
<feature type="transmembrane region" description="Helical" evidence="1">
    <location>
        <begin position="959"/>
        <end position="981"/>
    </location>
</feature>